<dbReference type="RefSeq" id="WP_066288659.1">
    <property type="nucleotide sequence ID" value="NZ_CP016761.1"/>
</dbReference>
<dbReference type="Proteomes" id="UP000077412">
    <property type="component" value="Chromosome"/>
</dbReference>
<feature type="transmembrane region" description="Helical" evidence="1">
    <location>
        <begin position="113"/>
        <end position="131"/>
    </location>
</feature>
<evidence type="ECO:0008006" key="4">
    <source>
        <dbReference type="Google" id="ProtNLM"/>
    </source>
</evidence>
<dbReference type="STRING" id="255247.ABE41_008225"/>
<name>A0A1B1Z3L2_9BACL</name>
<keyword evidence="1" id="KW-0812">Transmembrane</keyword>
<dbReference type="EMBL" id="CP016761">
    <property type="protein sequence ID" value="ANX11991.1"/>
    <property type="molecule type" value="Genomic_DNA"/>
</dbReference>
<feature type="transmembrane region" description="Helical" evidence="1">
    <location>
        <begin position="30"/>
        <end position="54"/>
    </location>
</feature>
<protein>
    <recommendedName>
        <fullName evidence="4">Yip1 domain-containing protein</fullName>
    </recommendedName>
</protein>
<reference evidence="2 3" key="1">
    <citation type="submission" date="2016-08" db="EMBL/GenBank/DDBJ databases">
        <title>Complete genome sequence of Fictibacillus arsenicus G25-54, a strain with toxicity to nematodes and a potential arsenic-resistance activity.</title>
        <authorList>
            <person name="Zheng Z."/>
        </authorList>
    </citation>
    <scope>NUCLEOTIDE SEQUENCE [LARGE SCALE GENOMIC DNA]</scope>
    <source>
        <strain evidence="2 3">G25-54</strain>
    </source>
</reference>
<keyword evidence="1" id="KW-1133">Transmembrane helix</keyword>
<dbReference type="AlphaFoldDB" id="A0A1B1Z3L2"/>
<feature type="transmembrane region" description="Helical" evidence="1">
    <location>
        <begin position="166"/>
        <end position="185"/>
    </location>
</feature>
<feature type="transmembrane region" description="Helical" evidence="1">
    <location>
        <begin position="74"/>
        <end position="106"/>
    </location>
</feature>
<dbReference type="OrthoDB" id="2965272at2"/>
<feature type="transmembrane region" description="Helical" evidence="1">
    <location>
        <begin position="197"/>
        <end position="217"/>
    </location>
</feature>
<keyword evidence="1" id="KW-0472">Membrane</keyword>
<evidence type="ECO:0000313" key="3">
    <source>
        <dbReference type="Proteomes" id="UP000077412"/>
    </source>
</evidence>
<gene>
    <name evidence="2" type="ORF">ABE41_008225</name>
</gene>
<sequence length="223" mass="25162">MTGRAQFIPALTKPYTYFSFYKEWKEKEGFWIRFIAILAVSGLLHALSFFAAYPSFKTISFVESAKLSGAEQELLRFFISLAGGAWGIIVPFLLVQAGAMFLYVFFRDVGYKALFYVMSVVYVLFLIGLAFELPFQFVTGAEEVVQPLGFGFAGVLFFKHGFWQELLNSINLFTVWGSVLIYFALRQLSFKAKSYCLAITIGGSVFWIILYSLYAALVSGQLV</sequence>
<evidence type="ECO:0000313" key="2">
    <source>
        <dbReference type="EMBL" id="ANX11991.1"/>
    </source>
</evidence>
<keyword evidence="3" id="KW-1185">Reference proteome</keyword>
<dbReference type="KEGG" id="far:ABE41_008225"/>
<accession>A0A1B1Z3L2</accession>
<organism evidence="2 3">
    <name type="scientific">Fictibacillus arsenicus</name>
    <dbReference type="NCBI Taxonomy" id="255247"/>
    <lineage>
        <taxon>Bacteria</taxon>
        <taxon>Bacillati</taxon>
        <taxon>Bacillota</taxon>
        <taxon>Bacilli</taxon>
        <taxon>Bacillales</taxon>
        <taxon>Fictibacillaceae</taxon>
        <taxon>Fictibacillus</taxon>
    </lineage>
</organism>
<evidence type="ECO:0000256" key="1">
    <source>
        <dbReference type="SAM" id="Phobius"/>
    </source>
</evidence>
<proteinExistence type="predicted"/>